<name>A0A9D9GSN7_9BACL</name>
<proteinExistence type="inferred from homology"/>
<dbReference type="InterPro" id="IPR000515">
    <property type="entry name" value="MetI-like"/>
</dbReference>
<evidence type="ECO:0000259" key="11">
    <source>
        <dbReference type="PROSITE" id="PS50928"/>
    </source>
</evidence>
<evidence type="ECO:0000256" key="4">
    <source>
        <dbReference type="ARBA" id="ARBA00022475"/>
    </source>
</evidence>
<reference evidence="12" key="2">
    <citation type="journal article" date="2021" name="PeerJ">
        <title>Extensive microbial diversity within the chicken gut microbiome revealed by metagenomics and culture.</title>
        <authorList>
            <person name="Gilroy R."/>
            <person name="Ravi A."/>
            <person name="Getino M."/>
            <person name="Pursley I."/>
            <person name="Horton D.L."/>
            <person name="Alikhan N.F."/>
            <person name="Baker D."/>
            <person name="Gharbi K."/>
            <person name="Hall N."/>
            <person name="Watson M."/>
            <person name="Adriaenssens E.M."/>
            <person name="Foster-Nyarko E."/>
            <person name="Jarju S."/>
            <person name="Secka A."/>
            <person name="Antonio M."/>
            <person name="Oren A."/>
            <person name="Chaudhuri R.R."/>
            <person name="La Ragione R."/>
            <person name="Hildebrand F."/>
            <person name="Pallen M.J."/>
        </authorList>
    </citation>
    <scope>NUCLEOTIDE SEQUENCE</scope>
    <source>
        <strain evidence="12">1748</strain>
    </source>
</reference>
<dbReference type="PROSITE" id="PS50928">
    <property type="entry name" value="ABC_TM1"/>
    <property type="match status" value="1"/>
</dbReference>
<evidence type="ECO:0000256" key="6">
    <source>
        <dbReference type="ARBA" id="ARBA00022692"/>
    </source>
</evidence>
<feature type="domain" description="ABC transmembrane type-1" evidence="11">
    <location>
        <begin position="303"/>
        <end position="527"/>
    </location>
</feature>
<feature type="transmembrane region" description="Helical" evidence="9">
    <location>
        <begin position="176"/>
        <end position="197"/>
    </location>
</feature>
<feature type="transmembrane region" description="Helical" evidence="9">
    <location>
        <begin position="302"/>
        <end position="326"/>
    </location>
</feature>
<dbReference type="GO" id="GO:1990060">
    <property type="term" value="C:maltose transport complex"/>
    <property type="evidence" value="ECO:0007669"/>
    <property type="project" value="TreeGrafter"/>
</dbReference>
<dbReference type="Proteomes" id="UP000823629">
    <property type="component" value="Unassembled WGS sequence"/>
</dbReference>
<evidence type="ECO:0000256" key="1">
    <source>
        <dbReference type="ARBA" id="ARBA00004651"/>
    </source>
</evidence>
<accession>A0A9D9GSN7</accession>
<dbReference type="EMBL" id="JADING010000067">
    <property type="protein sequence ID" value="MBO8414310.1"/>
    <property type="molecule type" value="Genomic_DNA"/>
</dbReference>
<evidence type="ECO:0000313" key="13">
    <source>
        <dbReference type="Proteomes" id="UP000823629"/>
    </source>
</evidence>
<evidence type="ECO:0000313" key="12">
    <source>
        <dbReference type="EMBL" id="MBO8414310.1"/>
    </source>
</evidence>
<feature type="transmembrane region" description="Helical" evidence="9">
    <location>
        <begin position="56"/>
        <end position="75"/>
    </location>
</feature>
<dbReference type="PANTHER" id="PTHR47314">
    <property type="entry name" value="MALTOSE/MALTODEXTRIN TRANSPORT SYSTEM PERMEASE PROTEIN MALF"/>
    <property type="match status" value="1"/>
</dbReference>
<dbReference type="CDD" id="cd06261">
    <property type="entry name" value="TM_PBP2"/>
    <property type="match status" value="1"/>
</dbReference>
<keyword evidence="5 10" id="KW-0762">Sugar transport</keyword>
<comment type="function">
    <text evidence="10">Part of the ABC transporter complex MalEFGK involved in maltose/maltodextrin import. Probably responsible for the translocation of the substrate across the membrane.</text>
</comment>
<feature type="transmembrane region" description="Helical" evidence="9">
    <location>
        <begin position="392"/>
        <end position="417"/>
    </location>
</feature>
<dbReference type="Pfam" id="PF00528">
    <property type="entry name" value="BPD_transp_1"/>
    <property type="match status" value="1"/>
</dbReference>
<organism evidence="12 13">
    <name type="scientific">Candidatus Scatoplasma merdavium</name>
    <dbReference type="NCBI Taxonomy" id="2840932"/>
    <lineage>
        <taxon>Bacteria</taxon>
        <taxon>Bacillati</taxon>
        <taxon>Bacillota</taxon>
        <taxon>Bacilli</taxon>
        <taxon>Bacillales</taxon>
        <taxon>Candidatus Scatoplasma</taxon>
    </lineage>
</organism>
<feature type="transmembrane region" description="Helical" evidence="9">
    <location>
        <begin position="338"/>
        <end position="358"/>
    </location>
</feature>
<dbReference type="GO" id="GO:0042956">
    <property type="term" value="P:maltodextrin transmembrane transport"/>
    <property type="evidence" value="ECO:0007669"/>
    <property type="project" value="TreeGrafter"/>
</dbReference>
<dbReference type="GO" id="GO:0015423">
    <property type="term" value="F:ABC-type maltose transporter activity"/>
    <property type="evidence" value="ECO:0007669"/>
    <property type="project" value="TreeGrafter"/>
</dbReference>
<dbReference type="AlphaFoldDB" id="A0A9D9GSN7"/>
<feature type="transmembrane region" description="Helical" evidence="9">
    <location>
        <begin position="87"/>
        <end position="108"/>
    </location>
</feature>
<evidence type="ECO:0000256" key="7">
    <source>
        <dbReference type="ARBA" id="ARBA00022989"/>
    </source>
</evidence>
<keyword evidence="4 10" id="KW-1003">Cell membrane</keyword>
<gene>
    <name evidence="12" type="ORF">IAC78_02390</name>
</gene>
<protein>
    <recommendedName>
        <fullName evidence="10">Maltose/maltodextrin transport system permease protein</fullName>
    </recommendedName>
</protein>
<dbReference type="InterPro" id="IPR035906">
    <property type="entry name" value="MetI-like_sf"/>
</dbReference>
<reference evidence="12" key="1">
    <citation type="submission" date="2020-10" db="EMBL/GenBank/DDBJ databases">
        <authorList>
            <person name="Gilroy R."/>
        </authorList>
    </citation>
    <scope>NUCLEOTIDE SEQUENCE</scope>
    <source>
        <strain evidence="12">1748</strain>
    </source>
</reference>
<dbReference type="PANTHER" id="PTHR47314:SF1">
    <property type="entry name" value="MALTOSE_MALTODEXTRIN TRANSPORT SYSTEM PERMEASE PROTEIN MALF"/>
    <property type="match status" value="1"/>
</dbReference>
<evidence type="ECO:0000256" key="8">
    <source>
        <dbReference type="ARBA" id="ARBA00023136"/>
    </source>
</evidence>
<feature type="transmembrane region" description="Helical" evidence="9">
    <location>
        <begin position="438"/>
        <end position="456"/>
    </location>
</feature>
<feature type="transmembrane region" description="Helical" evidence="9">
    <location>
        <begin position="23"/>
        <end position="44"/>
    </location>
</feature>
<keyword evidence="6 9" id="KW-0812">Transmembrane</keyword>
<comment type="subcellular location">
    <subcellularLocation>
        <location evidence="1 9">Cell membrane</location>
        <topology evidence="1 9">Multi-pass membrane protein</topology>
    </subcellularLocation>
</comment>
<evidence type="ECO:0000256" key="10">
    <source>
        <dbReference type="RuleBase" id="RU367050"/>
    </source>
</evidence>
<keyword evidence="8 9" id="KW-0472">Membrane</keyword>
<keyword evidence="3 9" id="KW-0813">Transport</keyword>
<comment type="similarity">
    <text evidence="2 10">Belongs to the binding-protein-dependent transport system permease family. MalFG subfamily.</text>
</comment>
<evidence type="ECO:0000256" key="3">
    <source>
        <dbReference type="ARBA" id="ARBA00022448"/>
    </source>
</evidence>
<comment type="caution">
    <text evidence="12">The sequence shown here is derived from an EMBL/GenBank/DDBJ whole genome shotgun (WGS) entry which is preliminary data.</text>
</comment>
<feature type="transmembrane region" description="Helical" evidence="9">
    <location>
        <begin position="231"/>
        <end position="252"/>
    </location>
</feature>
<evidence type="ECO:0000256" key="2">
    <source>
        <dbReference type="ARBA" id="ARBA00009047"/>
    </source>
</evidence>
<evidence type="ECO:0000256" key="5">
    <source>
        <dbReference type="ARBA" id="ARBA00022597"/>
    </source>
</evidence>
<sequence length="541" mass="60947">MTYIEYISLPWKEQVKYKVSQSFANFGHGFVNFFISIGLFFANIGKKIWGVLVDAYQSFVFGDVWTKCSFLILGLSHIRRKQIVKGILLMAVEALFIFYIVAFGAYSLRGLVSLGETKLRYFISYDGVNIAPGFENAIFTTQAAAITFAQNFIPENAGADYVAPTMTISVFGDNSSLLLLFGILAVILVIAFVCYYFSTVRSSYRVQEYYEAKIHLPTFFESFKSLLDEKFYITLLLLPIIGICVFTILPVIDMATMAFTNYDGNHMYPASLFTWVGLANFYNLFAGYSSSGSNFSYTFFHILGWTLIWAFFATFLNYFLGMLVAMLINKKGIKLKKLWRTLFVLSIAMPQFISLLTWSKFLGSGGFIEMLLKQFGFMDSLDTLTIMDNANIARVIIIAINVWIGIPYTILQISGILMNIPADLYESAQIDGAKPSTSYFKITLPYILFVTGPYLITQFVGNINNFNVIYFLTGGRPLDLNYMNAGRTDLLVTWLYKLTTGASSSYNYAAVIGIMIFLISAVLSLIAYRHTSAVKNEENFA</sequence>
<dbReference type="SUPFAM" id="SSF161098">
    <property type="entry name" value="MetI-like"/>
    <property type="match status" value="1"/>
</dbReference>
<dbReference type="Gene3D" id="1.10.3720.10">
    <property type="entry name" value="MetI-like"/>
    <property type="match status" value="1"/>
</dbReference>
<evidence type="ECO:0000256" key="9">
    <source>
        <dbReference type="RuleBase" id="RU363032"/>
    </source>
</evidence>
<keyword evidence="7 9" id="KW-1133">Transmembrane helix</keyword>
<feature type="transmembrane region" description="Helical" evidence="9">
    <location>
        <begin position="506"/>
        <end position="528"/>
    </location>
</feature>